<dbReference type="PROSITE" id="PS00636">
    <property type="entry name" value="DNAJ_1"/>
    <property type="match status" value="1"/>
</dbReference>
<dbReference type="GO" id="GO:0030544">
    <property type="term" value="F:Hsp70 protein binding"/>
    <property type="evidence" value="ECO:0007669"/>
    <property type="project" value="InterPro"/>
</dbReference>
<keyword evidence="2" id="KW-0677">Repeat</keyword>
<dbReference type="InterPro" id="IPR008971">
    <property type="entry name" value="HSP40/DnaJ_pept-bd"/>
</dbReference>
<dbReference type="GO" id="GO:0008270">
    <property type="term" value="F:zinc ion binding"/>
    <property type="evidence" value="ECO:0007669"/>
    <property type="project" value="UniProtKB-KW"/>
</dbReference>
<evidence type="ECO:0000259" key="8">
    <source>
        <dbReference type="PROSITE" id="PS51188"/>
    </source>
</evidence>
<dbReference type="EMBL" id="GDJX01014568">
    <property type="protein sequence ID" value="JAT53368.1"/>
    <property type="molecule type" value="Transcribed_RNA"/>
</dbReference>
<evidence type="ECO:0000256" key="6">
    <source>
        <dbReference type="SAM" id="MobiDB-lite"/>
    </source>
</evidence>
<dbReference type="InterPro" id="IPR036869">
    <property type="entry name" value="J_dom_sf"/>
</dbReference>
<dbReference type="PANTHER" id="PTHR43888">
    <property type="entry name" value="DNAJ-LIKE-2, ISOFORM A-RELATED"/>
    <property type="match status" value="1"/>
</dbReference>
<evidence type="ECO:0000256" key="4">
    <source>
        <dbReference type="ARBA" id="ARBA00022833"/>
    </source>
</evidence>
<dbReference type="CDD" id="cd06257">
    <property type="entry name" value="DnaJ"/>
    <property type="match status" value="1"/>
</dbReference>
<dbReference type="Pfam" id="PF00226">
    <property type="entry name" value="DnaJ"/>
    <property type="match status" value="1"/>
</dbReference>
<protein>
    <submittedName>
        <fullName evidence="9">Mitochondrial protein import protein mas5</fullName>
    </submittedName>
</protein>
<dbReference type="FunFam" id="2.10.230.10:FF:000001">
    <property type="entry name" value="DnaJ subfamily A member 2"/>
    <property type="match status" value="1"/>
</dbReference>
<dbReference type="InterPro" id="IPR001305">
    <property type="entry name" value="HSP_DnaJ_Cys-rich_dom"/>
</dbReference>
<dbReference type="AlphaFoldDB" id="A0A1D1YFF3"/>
<dbReference type="GO" id="GO:0009408">
    <property type="term" value="P:response to heat"/>
    <property type="evidence" value="ECO:0007669"/>
    <property type="project" value="InterPro"/>
</dbReference>
<evidence type="ECO:0000259" key="7">
    <source>
        <dbReference type="PROSITE" id="PS50076"/>
    </source>
</evidence>
<evidence type="ECO:0000256" key="3">
    <source>
        <dbReference type="ARBA" id="ARBA00022771"/>
    </source>
</evidence>
<reference evidence="9" key="1">
    <citation type="submission" date="2015-07" db="EMBL/GenBank/DDBJ databases">
        <title>Transcriptome Assembly of Anthurium amnicola.</title>
        <authorList>
            <person name="Suzuki J."/>
        </authorList>
    </citation>
    <scope>NUCLEOTIDE SEQUENCE</scope>
</reference>
<organism evidence="9">
    <name type="scientific">Anthurium amnicola</name>
    <dbReference type="NCBI Taxonomy" id="1678845"/>
    <lineage>
        <taxon>Eukaryota</taxon>
        <taxon>Viridiplantae</taxon>
        <taxon>Streptophyta</taxon>
        <taxon>Embryophyta</taxon>
        <taxon>Tracheophyta</taxon>
        <taxon>Spermatophyta</taxon>
        <taxon>Magnoliopsida</taxon>
        <taxon>Liliopsida</taxon>
        <taxon>Araceae</taxon>
        <taxon>Pothoideae</taxon>
        <taxon>Potheae</taxon>
        <taxon>Anthurium</taxon>
    </lineage>
</organism>
<evidence type="ECO:0000313" key="9">
    <source>
        <dbReference type="EMBL" id="JAT53368.1"/>
    </source>
</evidence>
<dbReference type="CDD" id="cd10747">
    <property type="entry name" value="DnaJ_C"/>
    <property type="match status" value="1"/>
</dbReference>
<dbReference type="InterPro" id="IPR036410">
    <property type="entry name" value="HSP_DnaJ_Cys-rich_dom_sf"/>
</dbReference>
<sequence>MVKDTKFYDILEVPPNASDSEIKKAYRKLALKYHPDKNPNTADKFKEIGHAFEILSDRDKRDVYDQYGEEGLANDGGMGGMSAEDLFSSFFGGNVFGSGRSARQGPRKGKNLKHALKVSLEDLYLGKTSKLSLNKNVICSKCEGRGGKEGAVKKCSICNGTGVRVQLRTLGPMVQQIQQSCDACGGEGEIIREKDKCKTCSGKKIVSERKVLEVHIDKGMKNGQEITFSGEADQSPGIEPGDVIILIEEKSHDRFQRRGDDLYYTAKINLLTALAGGQFAVKHLDDRYLVVNIEAGEVIKPGQMKSIRHHGMPSFRFHEHGTLYVQFEIEFPPTNWAEKQDIMSLEKILPPRPELEIPPDAMTDDVELTTMNDEQQRSARDRPNGEEDEDGHGPSVQCAQQ</sequence>
<dbReference type="SMART" id="SM00271">
    <property type="entry name" value="DnaJ"/>
    <property type="match status" value="1"/>
</dbReference>
<dbReference type="GO" id="GO:0005524">
    <property type="term" value="F:ATP binding"/>
    <property type="evidence" value="ECO:0007669"/>
    <property type="project" value="InterPro"/>
</dbReference>
<dbReference type="Gene3D" id="1.10.287.110">
    <property type="entry name" value="DnaJ domain"/>
    <property type="match status" value="1"/>
</dbReference>
<dbReference type="SUPFAM" id="SSF46565">
    <property type="entry name" value="Chaperone J-domain"/>
    <property type="match status" value="1"/>
</dbReference>
<gene>
    <name evidence="9" type="primary">SPBC1734.11_1</name>
    <name evidence="9" type="ORF">g.27252</name>
</gene>
<keyword evidence="3 5" id="KW-0863">Zinc-finger</keyword>
<feature type="compositionally biased region" description="Basic and acidic residues" evidence="6">
    <location>
        <begin position="374"/>
        <end position="385"/>
    </location>
</feature>
<dbReference type="InterPro" id="IPR001623">
    <property type="entry name" value="DnaJ_domain"/>
</dbReference>
<dbReference type="FunFam" id="1.10.287.110:FF:000048">
    <property type="entry name" value="DnaJ family protein"/>
    <property type="match status" value="1"/>
</dbReference>
<name>A0A1D1YFF3_9ARAE</name>
<dbReference type="GO" id="GO:0005783">
    <property type="term" value="C:endoplasmic reticulum"/>
    <property type="evidence" value="ECO:0007669"/>
    <property type="project" value="UniProtKB-ARBA"/>
</dbReference>
<dbReference type="Gene3D" id="2.60.260.20">
    <property type="entry name" value="Urease metallochaperone UreE, N-terminal domain"/>
    <property type="match status" value="2"/>
</dbReference>
<dbReference type="Gene3D" id="2.10.230.10">
    <property type="entry name" value="Heat shock protein DnaJ, cysteine-rich domain"/>
    <property type="match status" value="1"/>
</dbReference>
<dbReference type="PROSITE" id="PS50076">
    <property type="entry name" value="DNAJ_2"/>
    <property type="match status" value="1"/>
</dbReference>
<dbReference type="InterPro" id="IPR044713">
    <property type="entry name" value="DNJA1/2-like"/>
</dbReference>
<feature type="domain" description="J" evidence="7">
    <location>
        <begin position="6"/>
        <end position="68"/>
    </location>
</feature>
<keyword evidence="4 5" id="KW-0862">Zinc</keyword>
<feature type="region of interest" description="Disordered" evidence="6">
    <location>
        <begin position="350"/>
        <end position="401"/>
    </location>
</feature>
<dbReference type="GO" id="GO:0006457">
    <property type="term" value="P:protein folding"/>
    <property type="evidence" value="ECO:0007669"/>
    <property type="project" value="InterPro"/>
</dbReference>
<dbReference type="FunFam" id="2.60.260.20:FF:000003">
    <property type="entry name" value="DnaJ subfamily A member 2"/>
    <property type="match status" value="1"/>
</dbReference>
<dbReference type="GO" id="GO:0051082">
    <property type="term" value="F:unfolded protein binding"/>
    <property type="evidence" value="ECO:0007669"/>
    <property type="project" value="InterPro"/>
</dbReference>
<dbReference type="FunFam" id="2.60.260.20:FF:000068">
    <property type="entry name" value="Chaperone protein dnaJ 3"/>
    <property type="match status" value="1"/>
</dbReference>
<dbReference type="PROSITE" id="PS51188">
    <property type="entry name" value="ZF_CR"/>
    <property type="match status" value="1"/>
</dbReference>
<dbReference type="HAMAP" id="MF_01152">
    <property type="entry name" value="DnaJ"/>
    <property type="match status" value="1"/>
</dbReference>
<feature type="zinc finger region" description="CR-type" evidence="5">
    <location>
        <begin position="126"/>
        <end position="209"/>
    </location>
</feature>
<dbReference type="InterPro" id="IPR018253">
    <property type="entry name" value="DnaJ_domain_CS"/>
</dbReference>
<dbReference type="InterPro" id="IPR002939">
    <property type="entry name" value="DnaJ_C"/>
</dbReference>
<dbReference type="InterPro" id="IPR012724">
    <property type="entry name" value="DnaJ"/>
</dbReference>
<feature type="domain" description="CR-type" evidence="8">
    <location>
        <begin position="126"/>
        <end position="209"/>
    </location>
</feature>
<dbReference type="PRINTS" id="PR00625">
    <property type="entry name" value="JDOMAIN"/>
</dbReference>
<dbReference type="CDD" id="cd10719">
    <property type="entry name" value="DnaJ_zf"/>
    <property type="match status" value="1"/>
</dbReference>
<evidence type="ECO:0000256" key="2">
    <source>
        <dbReference type="ARBA" id="ARBA00022737"/>
    </source>
</evidence>
<dbReference type="Pfam" id="PF01556">
    <property type="entry name" value="DnaJ_C"/>
    <property type="match status" value="1"/>
</dbReference>
<keyword evidence="1 5" id="KW-0479">Metal-binding</keyword>
<evidence type="ECO:0000256" key="1">
    <source>
        <dbReference type="ARBA" id="ARBA00022723"/>
    </source>
</evidence>
<evidence type="ECO:0000256" key="5">
    <source>
        <dbReference type="PROSITE-ProRule" id="PRU00546"/>
    </source>
</evidence>
<proteinExistence type="inferred from homology"/>
<dbReference type="Pfam" id="PF00684">
    <property type="entry name" value="DnaJ_CXXCXGXG"/>
    <property type="match status" value="1"/>
</dbReference>
<accession>A0A1D1YFF3</accession>
<dbReference type="SUPFAM" id="SSF57938">
    <property type="entry name" value="DnaJ/Hsp40 cysteine-rich domain"/>
    <property type="match status" value="1"/>
</dbReference>
<dbReference type="SUPFAM" id="SSF49493">
    <property type="entry name" value="HSP40/DnaJ peptide-binding domain"/>
    <property type="match status" value="2"/>
</dbReference>